<keyword evidence="4" id="KW-1185">Reference proteome</keyword>
<dbReference type="Proteomes" id="UP000018720">
    <property type="component" value="Unassembled WGS sequence"/>
</dbReference>
<name>A0ABN0HCY2_9LEPT</name>
<reference evidence="3 4" key="1">
    <citation type="submission" date="2012-08" db="EMBL/GenBank/DDBJ databases">
        <authorList>
            <person name="Harkins D.M."/>
            <person name="Durkin A.S."/>
            <person name="Selengut J.D."/>
            <person name="Sanka R."/>
            <person name="DePew J."/>
            <person name="Purushe J."/>
            <person name="Matthias M.A."/>
            <person name="Vinetz J.M."/>
            <person name="Sutton G.G."/>
            <person name="Nelson W.C."/>
            <person name="Fouts D.E."/>
        </authorList>
    </citation>
    <scope>NUCLEOTIDE SEQUENCE [LARGE SCALE GENOMIC DNA]</scope>
    <source>
        <strain evidence="3 4">MMD4847</strain>
    </source>
</reference>
<dbReference type="InterPro" id="IPR036866">
    <property type="entry name" value="RibonucZ/Hydroxyglut_hydro"/>
</dbReference>
<evidence type="ECO:0000256" key="1">
    <source>
        <dbReference type="SAM" id="MobiDB-lite"/>
    </source>
</evidence>
<dbReference type="RefSeq" id="WP_008591308.1">
    <property type="nucleotide sequence ID" value="NZ_AHOM02000004.1"/>
</dbReference>
<dbReference type="SUPFAM" id="SSF56281">
    <property type="entry name" value="Metallo-hydrolase/oxidoreductase"/>
    <property type="match status" value="1"/>
</dbReference>
<dbReference type="Gene3D" id="3.60.15.10">
    <property type="entry name" value="Ribonuclease Z/Hydroxyacylglutathione hydrolase-like"/>
    <property type="match status" value="1"/>
</dbReference>
<comment type="caution">
    <text evidence="3">The sequence shown here is derived from an EMBL/GenBank/DDBJ whole genome shotgun (WGS) entry which is preliminary data.</text>
</comment>
<feature type="compositionally biased region" description="Basic and acidic residues" evidence="1">
    <location>
        <begin position="345"/>
        <end position="355"/>
    </location>
</feature>
<evidence type="ECO:0000259" key="2">
    <source>
        <dbReference type="Pfam" id="PF00753"/>
    </source>
</evidence>
<dbReference type="PANTHER" id="PTHR30619">
    <property type="entry name" value="DNA INTERNALIZATION/COMPETENCE PROTEIN COMEC/REC2"/>
    <property type="match status" value="1"/>
</dbReference>
<organism evidence="3 4">
    <name type="scientific">Leptospira licerasiae str. MMD4847</name>
    <dbReference type="NCBI Taxonomy" id="1049971"/>
    <lineage>
        <taxon>Bacteria</taxon>
        <taxon>Pseudomonadati</taxon>
        <taxon>Spirochaetota</taxon>
        <taxon>Spirochaetia</taxon>
        <taxon>Leptospirales</taxon>
        <taxon>Leptospiraceae</taxon>
        <taxon>Leptospira</taxon>
    </lineage>
</organism>
<sequence>MKNVAVEVIKPEKSDTFRIIFLNVGQGESTLLAIPNKDGAHKYALIDSNIDTSVDGVDLIEMLEDLLGGESLDYYINTHPHKDHNAKVKEIQERFGISELWHSGHTPKGDHKSSFEEMKDVINQLGTDKVFLLKGTNSKNKVRNSKDEKDVIRELGSISYQVLAPAEYVKDDIEDENAETHYARIHEYCGVIKFTYGNPEKSILITGDSNCIAWKNHIVEYHNGILKSEILSASHHGSKDFFWENGDVDLDVYLEHMDSIRPEYLVISAPKESKHGHPHEEALEQYKKYVVEENIFNLGEEEFCLVVDISPDGKMSFSKDKSLIEEYCSNKEKKRKEQKFFHSKRPSEPEPERFA</sequence>
<dbReference type="InterPro" id="IPR001279">
    <property type="entry name" value="Metallo-B-lactamas"/>
</dbReference>
<accession>A0ABN0HCY2</accession>
<feature type="domain" description="Metallo-beta-lactamase" evidence="2">
    <location>
        <begin position="45"/>
        <end position="208"/>
    </location>
</feature>
<dbReference type="InterPro" id="IPR052159">
    <property type="entry name" value="Competence_DNA_uptake"/>
</dbReference>
<evidence type="ECO:0000313" key="4">
    <source>
        <dbReference type="Proteomes" id="UP000018720"/>
    </source>
</evidence>
<gene>
    <name evidence="3" type="ORF">LEP1GSC178_3062</name>
</gene>
<protein>
    <submittedName>
        <fullName evidence="3">Metallo-beta-lactamase domain protein</fullName>
    </submittedName>
</protein>
<dbReference type="EMBL" id="AHOM02000004">
    <property type="protein sequence ID" value="EJZ43380.1"/>
    <property type="molecule type" value="Genomic_DNA"/>
</dbReference>
<dbReference type="PANTHER" id="PTHR30619:SF1">
    <property type="entry name" value="RECOMBINATION PROTEIN 2"/>
    <property type="match status" value="1"/>
</dbReference>
<feature type="region of interest" description="Disordered" evidence="1">
    <location>
        <begin position="332"/>
        <end position="355"/>
    </location>
</feature>
<proteinExistence type="predicted"/>
<feature type="compositionally biased region" description="Basic residues" evidence="1">
    <location>
        <begin position="332"/>
        <end position="344"/>
    </location>
</feature>
<evidence type="ECO:0000313" key="3">
    <source>
        <dbReference type="EMBL" id="EJZ43380.1"/>
    </source>
</evidence>
<dbReference type="Pfam" id="PF00753">
    <property type="entry name" value="Lactamase_B"/>
    <property type="match status" value="1"/>
</dbReference>